<feature type="DNA-binding region" description="H-T-H motif" evidence="2">
    <location>
        <begin position="46"/>
        <end position="65"/>
    </location>
</feature>
<dbReference type="eggNOG" id="COG1309">
    <property type="taxonomic scope" value="Bacteria"/>
</dbReference>
<reference evidence="4 5" key="1">
    <citation type="journal article" date="2013" name="Genome Announc.">
        <title>Genome Sequence of Thalassolituus oleivorans MIL-1 (DSM 14913T).</title>
        <authorList>
            <person name="Golyshin P.N."/>
            <person name="Werner J."/>
            <person name="Chernikova T.N."/>
            <person name="Tran H."/>
            <person name="Ferrer M."/>
            <person name="Yakimov M.M."/>
            <person name="Teeling H."/>
            <person name="Golyshina O.V."/>
        </authorList>
    </citation>
    <scope>NUCLEOTIDE SEQUENCE [LARGE SCALE GENOMIC DNA]</scope>
    <source>
        <strain evidence="4 5">MIL-1</strain>
    </source>
</reference>
<dbReference type="AlphaFoldDB" id="M5DVK2"/>
<dbReference type="GO" id="GO:0003677">
    <property type="term" value="F:DNA binding"/>
    <property type="evidence" value="ECO:0007669"/>
    <property type="project" value="UniProtKB-UniRule"/>
</dbReference>
<dbReference type="Gene3D" id="1.10.357.10">
    <property type="entry name" value="Tetracycline Repressor, domain 2"/>
    <property type="match status" value="1"/>
</dbReference>
<evidence type="ECO:0000256" key="1">
    <source>
        <dbReference type="ARBA" id="ARBA00023125"/>
    </source>
</evidence>
<dbReference type="GeneID" id="79177885"/>
<dbReference type="EMBL" id="HF680312">
    <property type="protein sequence ID" value="CCU73554.1"/>
    <property type="molecule type" value="Genomic_DNA"/>
</dbReference>
<name>M5DVK2_9GAMM</name>
<keyword evidence="1 2" id="KW-0238">DNA-binding</keyword>
<dbReference type="RefSeq" id="WP_015488262.1">
    <property type="nucleotide sequence ID" value="NC_020888.1"/>
</dbReference>
<evidence type="ECO:0000313" key="5">
    <source>
        <dbReference type="Proteomes" id="UP000011866"/>
    </source>
</evidence>
<feature type="domain" description="HTH tetR-type" evidence="3">
    <location>
        <begin position="23"/>
        <end position="83"/>
    </location>
</feature>
<evidence type="ECO:0000313" key="4">
    <source>
        <dbReference type="EMBL" id="CCU73554.1"/>
    </source>
</evidence>
<gene>
    <name evidence="4" type="ORF">TOL_3158</name>
</gene>
<dbReference type="Gene3D" id="1.10.10.60">
    <property type="entry name" value="Homeodomain-like"/>
    <property type="match status" value="1"/>
</dbReference>
<dbReference type="PROSITE" id="PS50977">
    <property type="entry name" value="HTH_TETR_2"/>
    <property type="match status" value="1"/>
</dbReference>
<proteinExistence type="predicted"/>
<dbReference type="HOGENOM" id="CLU_069356_13_2_6"/>
<protein>
    <recommendedName>
        <fullName evidence="3">HTH tetR-type domain-containing protein</fullName>
    </recommendedName>
</protein>
<dbReference type="InterPro" id="IPR050624">
    <property type="entry name" value="HTH-type_Tx_Regulator"/>
</dbReference>
<dbReference type="PANTHER" id="PTHR43479:SF11">
    <property type="entry name" value="ACREF_ENVCD OPERON REPRESSOR-RELATED"/>
    <property type="match status" value="1"/>
</dbReference>
<dbReference type="Proteomes" id="UP000011866">
    <property type="component" value="Chromosome"/>
</dbReference>
<organism evidence="4 5">
    <name type="scientific">Thalassolituus oleivorans MIL-1</name>
    <dbReference type="NCBI Taxonomy" id="1298593"/>
    <lineage>
        <taxon>Bacteria</taxon>
        <taxon>Pseudomonadati</taxon>
        <taxon>Pseudomonadota</taxon>
        <taxon>Gammaproteobacteria</taxon>
        <taxon>Oceanospirillales</taxon>
        <taxon>Oceanospirillaceae</taxon>
        <taxon>Thalassolituus</taxon>
    </lineage>
</organism>
<accession>M5DVK2</accession>
<dbReference type="PATRIC" id="fig|1298593.3.peg.3053"/>
<evidence type="ECO:0000259" key="3">
    <source>
        <dbReference type="PROSITE" id="PS50977"/>
    </source>
</evidence>
<dbReference type="STRING" id="187493.CN03_15800"/>
<keyword evidence="5" id="KW-1185">Reference proteome</keyword>
<dbReference type="PANTHER" id="PTHR43479">
    <property type="entry name" value="ACREF/ENVCD OPERON REPRESSOR-RELATED"/>
    <property type="match status" value="1"/>
</dbReference>
<sequence length="224" mass="25304">MTKSTVQTTGRTYGGMSQEERIAQRRQQFLRAGIDVFGTEGFRSVTVRRICKEAKLTDRYFYECCGSIESLLMDVYEHCMQKTLKGVTAHIASQASTKQWQQLIDTILDSFFQEMEDPRVARICMFEADGASEDMHQLYNRYIGKFAQLTIQVSKHYVDDWQLSDEEGDVIGNALIGGVIQVTRNWVLSDYQVPRAVLVSGAGKIFAGMATLFGLTTNRDLQPA</sequence>
<dbReference type="KEGG" id="tol:TOL_3158"/>
<dbReference type="SUPFAM" id="SSF46689">
    <property type="entry name" value="Homeodomain-like"/>
    <property type="match status" value="1"/>
</dbReference>
<dbReference type="InterPro" id="IPR009057">
    <property type="entry name" value="Homeodomain-like_sf"/>
</dbReference>
<dbReference type="InterPro" id="IPR001647">
    <property type="entry name" value="HTH_TetR"/>
</dbReference>
<evidence type="ECO:0000256" key="2">
    <source>
        <dbReference type="PROSITE-ProRule" id="PRU00335"/>
    </source>
</evidence>